<dbReference type="EMBL" id="LAIR01000002">
    <property type="protein sequence ID" value="KNX39526.1"/>
    <property type="molecule type" value="Genomic_DNA"/>
</dbReference>
<evidence type="ECO:0000313" key="1">
    <source>
        <dbReference type="EMBL" id="KNX39526.1"/>
    </source>
</evidence>
<dbReference type="STRING" id="1631356.VV01_15640"/>
<dbReference type="PATRIC" id="fig|1631356.3.peg.3103"/>
<keyword evidence="2" id="KW-1185">Reference proteome</keyword>
<organism evidence="1 2">
    <name type="scientific">Luteipulveratus halotolerans</name>
    <dbReference type="NCBI Taxonomy" id="1631356"/>
    <lineage>
        <taxon>Bacteria</taxon>
        <taxon>Bacillati</taxon>
        <taxon>Actinomycetota</taxon>
        <taxon>Actinomycetes</taxon>
        <taxon>Micrococcales</taxon>
        <taxon>Dermacoccaceae</taxon>
        <taxon>Luteipulveratus</taxon>
    </lineage>
</organism>
<accession>A0A0L6CP38</accession>
<reference evidence="2" key="1">
    <citation type="submission" date="2015-03" db="EMBL/GenBank/DDBJ databases">
        <title>Luteipulveratus halotolerans sp. nov., a novel actinobacterium (Dermacoccaceae) from Sarawak, Malaysia.</title>
        <authorList>
            <person name="Juboi H."/>
            <person name="Basik A."/>
            <person name="Shamsul S.S."/>
            <person name="Arnold P."/>
            <person name="Schmitt E.K."/>
            <person name="Sanglier J.-J."/>
            <person name="Yeo T."/>
        </authorList>
    </citation>
    <scope>NUCLEOTIDE SEQUENCE [LARGE SCALE GENOMIC DNA]</scope>
    <source>
        <strain evidence="2">C296001</strain>
    </source>
</reference>
<evidence type="ECO:0008006" key="3">
    <source>
        <dbReference type="Google" id="ProtNLM"/>
    </source>
</evidence>
<sequence>MADYNDTINSAMQVDGALGAALVDSASGMAMATAGNPPNLDLAVAAAGNSNVVKAKARTMQDLGLEESIEDILITLDSQYHIIRMFRKEPGIFLYLVLDKDRANLAMARFRLSKAEQDLTI</sequence>
<evidence type="ECO:0000313" key="2">
    <source>
        <dbReference type="Proteomes" id="UP000037397"/>
    </source>
</evidence>
<proteinExistence type="predicted"/>
<gene>
    <name evidence="1" type="ORF">VV01_15640</name>
</gene>
<protein>
    <recommendedName>
        <fullName evidence="3">Roadblock/LAMTOR2 domain-containing protein</fullName>
    </recommendedName>
</protein>
<dbReference type="Proteomes" id="UP000037397">
    <property type="component" value="Unassembled WGS sequence"/>
</dbReference>
<name>A0A0L6CP38_9MICO</name>
<dbReference type="SUPFAM" id="SSF103196">
    <property type="entry name" value="Roadblock/LC7 domain"/>
    <property type="match status" value="1"/>
</dbReference>
<dbReference type="AlphaFoldDB" id="A0A0L6CP38"/>
<dbReference type="OrthoDB" id="3781969at2"/>
<comment type="caution">
    <text evidence="1">The sequence shown here is derived from an EMBL/GenBank/DDBJ whole genome shotgun (WGS) entry which is preliminary data.</text>
</comment>
<dbReference type="Gene3D" id="3.30.450.30">
    <property type="entry name" value="Dynein light chain 2a, cytoplasmic"/>
    <property type="match status" value="1"/>
</dbReference>